<feature type="domain" description="Four-carbon acid sugar kinase nucleotide binding" evidence="8">
    <location>
        <begin position="248"/>
        <end position="419"/>
    </location>
</feature>
<reference evidence="10" key="1">
    <citation type="submission" date="2016-11" db="EMBL/GenBank/DDBJ databases">
        <authorList>
            <person name="Varghese N."/>
            <person name="Submissions S."/>
        </authorList>
    </citation>
    <scope>NUCLEOTIDE SEQUENCE [LARGE SCALE GENOMIC DNA]</scope>
    <source>
        <strain evidence="10">DSM 2635</strain>
    </source>
</reference>
<evidence type="ECO:0000256" key="2">
    <source>
        <dbReference type="ARBA" id="ARBA00022679"/>
    </source>
</evidence>
<keyword evidence="5" id="KW-0067">ATP-binding</keyword>
<keyword evidence="4" id="KW-0418">Kinase</keyword>
<dbReference type="STRING" id="1121321.SAMN04488530_102146"/>
<dbReference type="Gene3D" id="3.40.50.10840">
    <property type="entry name" value="Putative sugar-binding, N-terminal domain"/>
    <property type="match status" value="1"/>
</dbReference>
<dbReference type="EMBL" id="FQWX01000002">
    <property type="protein sequence ID" value="SHG48337.1"/>
    <property type="molecule type" value="Genomic_DNA"/>
</dbReference>
<keyword evidence="6" id="KW-0119">Carbohydrate metabolism</keyword>
<name>A0A1M5K673_9FIRM</name>
<dbReference type="InterPro" id="IPR010737">
    <property type="entry name" value="4-carb_acid_sugar_kinase_N"/>
</dbReference>
<dbReference type="Gene3D" id="3.40.980.20">
    <property type="entry name" value="Four-carbon acid sugar kinase, nucleotide binding domain"/>
    <property type="match status" value="1"/>
</dbReference>
<evidence type="ECO:0000313" key="9">
    <source>
        <dbReference type="EMBL" id="SHG48337.1"/>
    </source>
</evidence>
<dbReference type="AlphaFoldDB" id="A0A1M5K673"/>
<organism evidence="9 10">
    <name type="scientific">Asaccharospora irregularis DSM 2635</name>
    <dbReference type="NCBI Taxonomy" id="1121321"/>
    <lineage>
        <taxon>Bacteria</taxon>
        <taxon>Bacillati</taxon>
        <taxon>Bacillota</taxon>
        <taxon>Clostridia</taxon>
        <taxon>Peptostreptococcales</taxon>
        <taxon>Peptostreptococcaceae</taxon>
        <taxon>Asaccharospora</taxon>
    </lineage>
</organism>
<sequence length="437" mass="47890">MKLYVIADDLTGANATSVLLAKEGYKCSSFIDSNLLNDESMDKYDVVSVSTDSRGVTSSQAYESVKNEVDRVKYKNPMYTKRVDSTLRGNIGSEIDAVLDSIEDSIAIVVASYPDSGRISIGGFLLVNSIPLEKTLAAKDPKCPVDNSKIVEIIKKQTKYNIDEIGINEVMQGEVNLSEKIVGLSKKGNRIIVIDAVTNEDIDTIARASKLSKLKIIAVDPGPYTKSLMNENWGGSFLEQGKKVFFAIGSVSKTTIGQIEHLVVSKSPQLVKVDAKKLINDKLHQQEIDRVMDIIKEKLNDNKSNILGIATTTREDEVLNLSELSKELNIDEESISVKINKGLAKITELALLESKSSIGALYTSGGDVTMEVMKRLNVEGIDIKDEVIPLAVYGRFIGGKYPNMPAVTKGGLIGEKETLSMCIDYLLTKISTQYYVK</sequence>
<dbReference type="InterPro" id="IPR042213">
    <property type="entry name" value="NBD_C_sf"/>
</dbReference>
<keyword evidence="3" id="KW-0547">Nucleotide-binding</keyword>
<evidence type="ECO:0000256" key="6">
    <source>
        <dbReference type="ARBA" id="ARBA00023277"/>
    </source>
</evidence>
<keyword evidence="10" id="KW-1185">Reference proteome</keyword>
<dbReference type="SUPFAM" id="SSF142764">
    <property type="entry name" value="YgbK-like"/>
    <property type="match status" value="1"/>
</dbReference>
<dbReference type="InterPro" id="IPR037051">
    <property type="entry name" value="4-carb_acid_sugar_kinase_N_sf"/>
</dbReference>
<evidence type="ECO:0000256" key="3">
    <source>
        <dbReference type="ARBA" id="ARBA00022741"/>
    </source>
</evidence>
<gene>
    <name evidence="9" type="ORF">SAMN04488530_102146</name>
</gene>
<feature type="domain" description="Four-carbon acid sugar kinase N-terminal" evidence="7">
    <location>
        <begin position="3"/>
        <end position="227"/>
    </location>
</feature>
<dbReference type="GO" id="GO:0016301">
    <property type="term" value="F:kinase activity"/>
    <property type="evidence" value="ECO:0007669"/>
    <property type="project" value="UniProtKB-KW"/>
</dbReference>
<dbReference type="Proteomes" id="UP000243255">
    <property type="component" value="Unassembled WGS sequence"/>
</dbReference>
<keyword evidence="2" id="KW-0808">Transferase</keyword>
<dbReference type="OrthoDB" id="9778478at2"/>
<proteinExistence type="inferred from homology"/>
<dbReference type="Pfam" id="PF17042">
    <property type="entry name" value="NBD_C"/>
    <property type="match status" value="1"/>
</dbReference>
<evidence type="ECO:0000256" key="1">
    <source>
        <dbReference type="ARBA" id="ARBA00005715"/>
    </source>
</evidence>
<dbReference type="RefSeq" id="WP_073123615.1">
    <property type="nucleotide sequence ID" value="NZ_BAABCH010000028.1"/>
</dbReference>
<comment type="similarity">
    <text evidence="1">Belongs to the four-carbon acid sugar kinase family.</text>
</comment>
<dbReference type="GO" id="GO:0005524">
    <property type="term" value="F:ATP binding"/>
    <property type="evidence" value="ECO:0007669"/>
    <property type="project" value="UniProtKB-KW"/>
</dbReference>
<evidence type="ECO:0000259" key="7">
    <source>
        <dbReference type="Pfam" id="PF07005"/>
    </source>
</evidence>
<evidence type="ECO:0000259" key="8">
    <source>
        <dbReference type="Pfam" id="PF17042"/>
    </source>
</evidence>
<evidence type="ECO:0000256" key="4">
    <source>
        <dbReference type="ARBA" id="ARBA00022777"/>
    </source>
</evidence>
<dbReference type="InterPro" id="IPR031475">
    <property type="entry name" value="NBD_C"/>
</dbReference>
<evidence type="ECO:0000256" key="5">
    <source>
        <dbReference type="ARBA" id="ARBA00022840"/>
    </source>
</evidence>
<protein>
    <submittedName>
        <fullName evidence="9">Uncharacterized conserved protein YgbK, DUF1537 family</fullName>
    </submittedName>
</protein>
<evidence type="ECO:0000313" key="10">
    <source>
        <dbReference type="Proteomes" id="UP000243255"/>
    </source>
</evidence>
<accession>A0A1M5K673</accession>
<dbReference type="Pfam" id="PF07005">
    <property type="entry name" value="SBD_N"/>
    <property type="match status" value="1"/>
</dbReference>